<dbReference type="InterPro" id="IPR012427">
    <property type="entry name" value="DUF1622"/>
</dbReference>
<proteinExistence type="predicted"/>
<name>U7VA05_9FUSO</name>
<reference evidence="2 3" key="1">
    <citation type="submission" date="2013-08" db="EMBL/GenBank/DDBJ databases">
        <authorList>
            <person name="Weinstock G."/>
            <person name="Sodergren E."/>
            <person name="Wylie T."/>
            <person name="Fulton L."/>
            <person name="Fulton R."/>
            <person name="Fronick C."/>
            <person name="O'Laughlin M."/>
            <person name="Godfrey J."/>
            <person name="Miner T."/>
            <person name="Herter B."/>
            <person name="Appelbaum E."/>
            <person name="Cordes M."/>
            <person name="Lek S."/>
            <person name="Wollam A."/>
            <person name="Pepin K.H."/>
            <person name="Palsikar V.B."/>
            <person name="Mitreva M."/>
            <person name="Wilson R.K."/>
        </authorList>
    </citation>
    <scope>NUCLEOTIDE SEQUENCE [LARGE SCALE GENOMIC DNA]</scope>
    <source>
        <strain evidence="2 3">ATCC BAA-474</strain>
    </source>
</reference>
<evidence type="ECO:0000256" key="1">
    <source>
        <dbReference type="SAM" id="Phobius"/>
    </source>
</evidence>
<dbReference type="STRING" id="1319815.HMPREF0202_01749"/>
<dbReference type="EMBL" id="AXZF01000067">
    <property type="protein sequence ID" value="ERT68360.1"/>
    <property type="molecule type" value="Genomic_DNA"/>
</dbReference>
<keyword evidence="1" id="KW-0472">Membrane</keyword>
<organism evidence="2 3">
    <name type="scientific">Cetobacterium somerae ATCC BAA-474</name>
    <dbReference type="NCBI Taxonomy" id="1319815"/>
    <lineage>
        <taxon>Bacteria</taxon>
        <taxon>Fusobacteriati</taxon>
        <taxon>Fusobacteriota</taxon>
        <taxon>Fusobacteriia</taxon>
        <taxon>Fusobacteriales</taxon>
        <taxon>Fusobacteriaceae</taxon>
        <taxon>Cetobacterium</taxon>
    </lineage>
</organism>
<feature type="transmembrane region" description="Helical" evidence="1">
    <location>
        <begin position="87"/>
        <end position="104"/>
    </location>
</feature>
<dbReference type="PANTHER" id="PTHR38468:SF1">
    <property type="entry name" value="SLL0939 PROTEIN"/>
    <property type="match status" value="1"/>
</dbReference>
<comment type="caution">
    <text evidence="2">The sequence shown here is derived from an EMBL/GenBank/DDBJ whole genome shotgun (WGS) entry which is preliminary data.</text>
</comment>
<protein>
    <recommendedName>
        <fullName evidence="4">DUF1622 domain-containing protein</fullName>
    </recommendedName>
</protein>
<sequence length="108" mass="12713">MLTFEHYIMDSFKLLLHWLAFFFTALSIGVICFGFLKSVKILFTNKEGLSFNKIMRETFDKYILVGLQFLIIADIVDTIILRDLQNIVLVLLIVIIRTIMSWEIEKHK</sequence>
<gene>
    <name evidence="2" type="ORF">HMPREF0202_01749</name>
</gene>
<dbReference type="Pfam" id="PF07784">
    <property type="entry name" value="DUF1622"/>
    <property type="match status" value="1"/>
</dbReference>
<dbReference type="PANTHER" id="PTHR38468">
    <property type="entry name" value="SLL0939 PROTEIN"/>
    <property type="match status" value="1"/>
</dbReference>
<evidence type="ECO:0000313" key="3">
    <source>
        <dbReference type="Proteomes" id="UP000017081"/>
    </source>
</evidence>
<dbReference type="Proteomes" id="UP000017081">
    <property type="component" value="Unassembled WGS sequence"/>
</dbReference>
<dbReference type="AlphaFoldDB" id="U7VA05"/>
<dbReference type="HOGENOM" id="CLU_2192305_0_0_0"/>
<evidence type="ECO:0000313" key="2">
    <source>
        <dbReference type="EMBL" id="ERT68360.1"/>
    </source>
</evidence>
<keyword evidence="1" id="KW-0812">Transmembrane</keyword>
<dbReference type="RefSeq" id="WP_023051285.1">
    <property type="nucleotide sequence ID" value="NZ_CP173062.2"/>
</dbReference>
<feature type="transmembrane region" description="Helical" evidence="1">
    <location>
        <begin position="15"/>
        <end position="36"/>
    </location>
</feature>
<keyword evidence="1" id="KW-1133">Transmembrane helix</keyword>
<feature type="transmembrane region" description="Helical" evidence="1">
    <location>
        <begin position="62"/>
        <end position="81"/>
    </location>
</feature>
<keyword evidence="3" id="KW-1185">Reference proteome</keyword>
<evidence type="ECO:0008006" key="4">
    <source>
        <dbReference type="Google" id="ProtNLM"/>
    </source>
</evidence>
<accession>U7VA05</accession>